<name>A0A1G1XNP8_9BACT</name>
<evidence type="ECO:0000313" key="3">
    <source>
        <dbReference type="Proteomes" id="UP000176498"/>
    </source>
</evidence>
<accession>A0A1G1XNP8</accession>
<dbReference type="Proteomes" id="UP000176498">
    <property type="component" value="Unassembled WGS sequence"/>
</dbReference>
<gene>
    <name evidence="2" type="ORF">A2Y82_01095</name>
</gene>
<sequence>MAEAPQKTIDCLRRYLAKVNTVGSATNFEPIMKFVGINNSRTIHTWLNGNSKPLGPKLLKVRYFLENQGNSIFELEKLDKEVYDLGKFIAFGHLDFTETIQELGYKSVDSLLDVLLGRSGISDEKKVKINVLLKKISKEPKSDQIPRASLKTLPPEKKQSEAIDSSKDYQEQISPEFEEETILLLKMLKKNIKLLNPRLANLISDKVSAQNRGVFRDRAGKKLVSELTSELGAVKLQLNSMCSETARNLNLQKCETGGQK</sequence>
<protein>
    <submittedName>
        <fullName evidence="2">Uncharacterized protein</fullName>
    </submittedName>
</protein>
<comment type="caution">
    <text evidence="2">The sequence shown here is derived from an EMBL/GenBank/DDBJ whole genome shotgun (WGS) entry which is preliminary data.</text>
</comment>
<dbReference type="EMBL" id="MHHZ01000015">
    <property type="protein sequence ID" value="OGY41572.1"/>
    <property type="molecule type" value="Genomic_DNA"/>
</dbReference>
<organism evidence="2 3">
    <name type="scientific">Candidatus Buchananbacteria bacterium RBG_13_36_9</name>
    <dbReference type="NCBI Taxonomy" id="1797530"/>
    <lineage>
        <taxon>Bacteria</taxon>
        <taxon>Candidatus Buchananiibacteriota</taxon>
    </lineage>
</organism>
<dbReference type="AlphaFoldDB" id="A0A1G1XNP8"/>
<proteinExistence type="predicted"/>
<reference evidence="2 3" key="1">
    <citation type="journal article" date="2016" name="Nat. Commun.">
        <title>Thousands of microbial genomes shed light on interconnected biogeochemical processes in an aquifer system.</title>
        <authorList>
            <person name="Anantharaman K."/>
            <person name="Brown C.T."/>
            <person name="Hug L.A."/>
            <person name="Sharon I."/>
            <person name="Castelle C.J."/>
            <person name="Probst A.J."/>
            <person name="Thomas B.C."/>
            <person name="Singh A."/>
            <person name="Wilkins M.J."/>
            <person name="Karaoz U."/>
            <person name="Brodie E.L."/>
            <person name="Williams K.H."/>
            <person name="Hubbard S.S."/>
            <person name="Banfield J.F."/>
        </authorList>
    </citation>
    <scope>NUCLEOTIDE SEQUENCE [LARGE SCALE GENOMIC DNA]</scope>
</reference>
<evidence type="ECO:0000313" key="2">
    <source>
        <dbReference type="EMBL" id="OGY41572.1"/>
    </source>
</evidence>
<feature type="compositionally biased region" description="Basic and acidic residues" evidence="1">
    <location>
        <begin position="154"/>
        <end position="170"/>
    </location>
</feature>
<evidence type="ECO:0000256" key="1">
    <source>
        <dbReference type="SAM" id="MobiDB-lite"/>
    </source>
</evidence>
<feature type="region of interest" description="Disordered" evidence="1">
    <location>
        <begin position="143"/>
        <end position="171"/>
    </location>
</feature>